<comment type="caution">
    <text evidence="2">The sequence shown here is derived from an EMBL/GenBank/DDBJ whole genome shotgun (WGS) entry which is preliminary data.</text>
</comment>
<dbReference type="Proteomes" id="UP001431634">
    <property type="component" value="Unassembled WGS sequence"/>
</dbReference>
<organism evidence="2 3">
    <name type="scientific">Commensalibacter oyaizuii</name>
    <dbReference type="NCBI Taxonomy" id="3043873"/>
    <lineage>
        <taxon>Bacteria</taxon>
        <taxon>Pseudomonadati</taxon>
        <taxon>Pseudomonadota</taxon>
        <taxon>Alphaproteobacteria</taxon>
        <taxon>Acetobacterales</taxon>
        <taxon>Acetobacteraceae</taxon>
    </lineage>
</organism>
<reference evidence="2" key="1">
    <citation type="submission" date="2023-05" db="EMBL/GenBank/DDBJ databases">
        <title>Whole genome sequence of Commensalibacter sp.</title>
        <authorList>
            <person name="Charoenyingcharoen P."/>
            <person name="Yukphan P."/>
        </authorList>
    </citation>
    <scope>NUCLEOTIDE SEQUENCE</scope>
    <source>
        <strain evidence="2">TBRC 16381</strain>
    </source>
</reference>
<feature type="region of interest" description="Disordered" evidence="1">
    <location>
        <begin position="25"/>
        <end position="45"/>
    </location>
</feature>
<accession>A0ABT6Q410</accession>
<name>A0ABT6Q410_9PROT</name>
<dbReference type="RefSeq" id="WP_281449025.1">
    <property type="nucleotide sequence ID" value="NZ_JASBAO010000002.1"/>
</dbReference>
<gene>
    <name evidence="2" type="ORF">QJV27_10845</name>
</gene>
<proteinExistence type="predicted"/>
<protein>
    <submittedName>
        <fullName evidence="2">Uncharacterized protein</fullName>
    </submittedName>
</protein>
<dbReference type="EMBL" id="JASBAO010000002">
    <property type="protein sequence ID" value="MDI2091858.1"/>
    <property type="molecule type" value="Genomic_DNA"/>
</dbReference>
<evidence type="ECO:0000313" key="2">
    <source>
        <dbReference type="EMBL" id="MDI2091858.1"/>
    </source>
</evidence>
<keyword evidence="3" id="KW-1185">Reference proteome</keyword>
<sequence>MTGPITVRGELEFLHHYARTCAGQEQAPASRKIMIQPKDLTKATS</sequence>
<evidence type="ECO:0000313" key="3">
    <source>
        <dbReference type="Proteomes" id="UP001431634"/>
    </source>
</evidence>
<evidence type="ECO:0000256" key="1">
    <source>
        <dbReference type="SAM" id="MobiDB-lite"/>
    </source>
</evidence>